<evidence type="ECO:0000313" key="1">
    <source>
        <dbReference type="EMBL" id="BBP01671.1"/>
    </source>
</evidence>
<protein>
    <recommendedName>
        <fullName evidence="3">Phage protein</fullName>
    </recommendedName>
</protein>
<organism evidence="1 2">
    <name type="scientific">Sulfuriferula nivalis</name>
    <dbReference type="NCBI Taxonomy" id="2675298"/>
    <lineage>
        <taxon>Bacteria</taxon>
        <taxon>Pseudomonadati</taxon>
        <taxon>Pseudomonadota</taxon>
        <taxon>Betaproteobacteria</taxon>
        <taxon>Nitrosomonadales</taxon>
        <taxon>Sulfuricellaceae</taxon>
        <taxon>Sulfuriferula</taxon>
    </lineage>
</organism>
<gene>
    <name evidence="1" type="ORF">SFSGTM_23790</name>
</gene>
<sequence>MEIDWTNIVATLTSAMLGGWIASRIATYQTQATVRSNEQNQKQEVARDLLEAIDSFIHVAYRGESSERQRHSRRIRTLCALVLPSEFEEINNHLKKVEAWHRAESNDRPRGMGISATDKLLSATKQRIFLDVFNQRLDLSNDTDNTNSAT</sequence>
<dbReference type="AlphaFoldDB" id="A0A809RS21"/>
<proteinExistence type="predicted"/>
<dbReference type="RefSeq" id="WP_162085411.1">
    <property type="nucleotide sequence ID" value="NZ_AP021881.1"/>
</dbReference>
<dbReference type="Proteomes" id="UP000463939">
    <property type="component" value="Chromosome"/>
</dbReference>
<keyword evidence="2" id="KW-1185">Reference proteome</keyword>
<dbReference type="KEGG" id="sniv:SFSGTM_23790"/>
<reference evidence="2" key="1">
    <citation type="submission" date="2019-11" db="EMBL/GenBank/DDBJ databases">
        <title>Isolation and characterization of a novel species in the genus Sulfuriferula.</title>
        <authorList>
            <person name="Mochizuki J."/>
            <person name="Kojima H."/>
            <person name="Fukui M."/>
        </authorList>
    </citation>
    <scope>NUCLEOTIDE SEQUENCE [LARGE SCALE GENOMIC DNA]</scope>
    <source>
        <strain evidence="2">SGTM</strain>
    </source>
</reference>
<name>A0A809RS21_9PROT</name>
<evidence type="ECO:0008006" key="3">
    <source>
        <dbReference type="Google" id="ProtNLM"/>
    </source>
</evidence>
<evidence type="ECO:0000313" key="2">
    <source>
        <dbReference type="Proteomes" id="UP000463939"/>
    </source>
</evidence>
<accession>A0A809RS21</accession>
<dbReference type="EMBL" id="AP021881">
    <property type="protein sequence ID" value="BBP01671.1"/>
    <property type="molecule type" value="Genomic_DNA"/>
</dbReference>